<dbReference type="STRING" id="1297617.IB211_01945c"/>
<proteinExistence type="predicted"/>
<evidence type="ECO:0000313" key="1">
    <source>
        <dbReference type="EMBL" id="ALP94336.1"/>
    </source>
</evidence>
<name>A0A0S2W5Q6_9FIRM</name>
<dbReference type="Proteomes" id="UP000064844">
    <property type="component" value="Chromosome"/>
</dbReference>
<reference evidence="2" key="2">
    <citation type="submission" date="2015-04" db="EMBL/GenBank/DDBJ databases">
        <title>A butyrogenic pathway from the amino acid lysine in a human gut commensal.</title>
        <authorList>
            <person name="de Vos W.M."/>
            <person name="Bui N.T.P."/>
            <person name="Plugge C.M."/>
            <person name="Ritari J."/>
        </authorList>
    </citation>
    <scope>NUCLEOTIDE SEQUENCE [LARGE SCALE GENOMIC DNA]</scope>
    <source>
        <strain evidence="2">AF211</strain>
    </source>
</reference>
<dbReference type="AlphaFoldDB" id="A0A0S2W5Q6"/>
<evidence type="ECO:0000313" key="2">
    <source>
        <dbReference type="Proteomes" id="UP000064844"/>
    </source>
</evidence>
<dbReference type="RefSeq" id="WP_058117901.1">
    <property type="nucleotide sequence ID" value="NZ_CP011307.1"/>
</dbReference>
<dbReference type="EMBL" id="CP011307">
    <property type="protein sequence ID" value="ALP94336.1"/>
    <property type="molecule type" value="Genomic_DNA"/>
</dbReference>
<accession>A0A0S2W5Q6</accession>
<dbReference type="KEGG" id="ibu:IB211_01945c"/>
<reference evidence="1 2" key="1">
    <citation type="journal article" date="2015" name="Nat. Commun.">
        <title>Production of butyrate from lysine and the Amadori product fructoselysine by a human gut commensal.</title>
        <authorList>
            <person name="Bui T.P."/>
            <person name="Ritari J."/>
            <person name="Boeren S."/>
            <person name="de Waard P."/>
            <person name="Plugge C.M."/>
            <person name="de Vos W.M."/>
        </authorList>
    </citation>
    <scope>NUCLEOTIDE SEQUENCE [LARGE SCALE GENOMIC DNA]</scope>
    <source>
        <strain evidence="1 2">AF211</strain>
    </source>
</reference>
<sequence>MGREENLFVIRRNGGSANDSDHYAAHGEMGGMKDAIGYSNMEDARIFLSREQAQAYIDRVLPEWARKEHHPAQIRHRDVALVMPRLSGLLYLRENGVEIPPELLEPNKNKLLIWRR</sequence>
<protein>
    <submittedName>
        <fullName evidence="1">Uncharacterized protein</fullName>
    </submittedName>
</protein>
<keyword evidence="2" id="KW-1185">Reference proteome</keyword>
<organism evidence="1 2">
    <name type="scientific">Intestinimonas butyriciproducens</name>
    <dbReference type="NCBI Taxonomy" id="1297617"/>
    <lineage>
        <taxon>Bacteria</taxon>
        <taxon>Bacillati</taxon>
        <taxon>Bacillota</taxon>
        <taxon>Clostridia</taxon>
        <taxon>Eubacteriales</taxon>
        <taxon>Intestinimonas</taxon>
    </lineage>
</organism>
<gene>
    <name evidence="1" type="ORF">IB211_01945c</name>
</gene>